<organism evidence="1">
    <name type="scientific">Fagus sylvatica</name>
    <name type="common">Beechnut</name>
    <dbReference type="NCBI Taxonomy" id="28930"/>
    <lineage>
        <taxon>Eukaryota</taxon>
        <taxon>Viridiplantae</taxon>
        <taxon>Streptophyta</taxon>
        <taxon>Embryophyta</taxon>
        <taxon>Tracheophyta</taxon>
        <taxon>Spermatophyta</taxon>
        <taxon>Magnoliopsida</taxon>
        <taxon>eudicotyledons</taxon>
        <taxon>Gunneridae</taxon>
        <taxon>Pentapetalae</taxon>
        <taxon>rosids</taxon>
        <taxon>fabids</taxon>
        <taxon>Fagales</taxon>
        <taxon>Fagaceae</taxon>
        <taxon>Fagus</taxon>
    </lineage>
</organism>
<accession>A0A2N9I8K1</accession>
<evidence type="ECO:0000313" key="1">
    <source>
        <dbReference type="EMBL" id="SPD22307.1"/>
    </source>
</evidence>
<name>A0A2N9I8K1_FAGSY</name>
<sequence length="190" mass="21147">MSDFDVLGIVGKLALPTFARSQICGKPSLGTCEIWSREQRPPGVFLVRSEGIFPIGIPTGPGEILGRSESCTLCMRMCPSFQRTQACGSTCCEPGRLCAQAWTTSWESLWKISATALFHRTCFRARGRRSSRCRISAILVLPESFMLPSFLKVLAFAQRRAWVPQDMILQMEAVGMFLIPRGRFPIEIPA</sequence>
<protein>
    <submittedName>
        <fullName evidence="1">Uncharacterized protein</fullName>
    </submittedName>
</protein>
<proteinExistence type="predicted"/>
<gene>
    <name evidence="1" type="ORF">FSB_LOCUS50189</name>
</gene>
<reference evidence="1" key="1">
    <citation type="submission" date="2018-02" db="EMBL/GenBank/DDBJ databases">
        <authorList>
            <person name="Cohen D.B."/>
            <person name="Kent A.D."/>
        </authorList>
    </citation>
    <scope>NUCLEOTIDE SEQUENCE</scope>
</reference>
<dbReference type="EMBL" id="OIVN01005407">
    <property type="protein sequence ID" value="SPD22307.1"/>
    <property type="molecule type" value="Genomic_DNA"/>
</dbReference>
<dbReference type="AlphaFoldDB" id="A0A2N9I8K1"/>